<keyword evidence="2" id="KW-1185">Reference proteome</keyword>
<comment type="caution">
    <text evidence="1">The sequence shown here is derived from an EMBL/GenBank/DDBJ whole genome shotgun (WGS) entry which is preliminary data.</text>
</comment>
<evidence type="ECO:0000313" key="1">
    <source>
        <dbReference type="EMBL" id="CAG8824018.1"/>
    </source>
</evidence>
<evidence type="ECO:0000313" key="2">
    <source>
        <dbReference type="Proteomes" id="UP000789901"/>
    </source>
</evidence>
<protein>
    <submittedName>
        <fullName evidence="1">11454_t:CDS:1</fullName>
    </submittedName>
</protein>
<reference evidence="1 2" key="1">
    <citation type="submission" date="2021-06" db="EMBL/GenBank/DDBJ databases">
        <authorList>
            <person name="Kallberg Y."/>
            <person name="Tangrot J."/>
            <person name="Rosling A."/>
        </authorList>
    </citation>
    <scope>NUCLEOTIDE SEQUENCE [LARGE SCALE GENOMIC DNA]</scope>
    <source>
        <strain evidence="1 2">120-4 pot B 10/14</strain>
    </source>
</reference>
<dbReference type="Proteomes" id="UP000789901">
    <property type="component" value="Unassembled WGS sequence"/>
</dbReference>
<proteinExistence type="predicted"/>
<dbReference type="EMBL" id="CAJVQB010036484">
    <property type="protein sequence ID" value="CAG8824018.1"/>
    <property type="molecule type" value="Genomic_DNA"/>
</dbReference>
<name>A0ABN7WBQ0_GIGMA</name>
<feature type="non-terminal residue" evidence="1">
    <location>
        <position position="1"/>
    </location>
</feature>
<accession>A0ABN7WBQ0</accession>
<sequence length="76" mass="9110">KKNINIHIEKRYSNFTDNTILMIDSILKRYTDHVDLPNIKKGDVVITDPAEIKTEVANHFKRWIERKEPNMTFWPK</sequence>
<organism evidence="1 2">
    <name type="scientific">Gigaspora margarita</name>
    <dbReference type="NCBI Taxonomy" id="4874"/>
    <lineage>
        <taxon>Eukaryota</taxon>
        <taxon>Fungi</taxon>
        <taxon>Fungi incertae sedis</taxon>
        <taxon>Mucoromycota</taxon>
        <taxon>Glomeromycotina</taxon>
        <taxon>Glomeromycetes</taxon>
        <taxon>Diversisporales</taxon>
        <taxon>Gigasporaceae</taxon>
        <taxon>Gigaspora</taxon>
    </lineage>
</organism>
<gene>
    <name evidence="1" type="ORF">GMARGA_LOCUS28474</name>
</gene>